<dbReference type="AlphaFoldDB" id="A0A151MF34"/>
<evidence type="ECO:0000313" key="3">
    <source>
        <dbReference type="Proteomes" id="UP000050525"/>
    </source>
</evidence>
<sequence>MTPYHFSPGPHSLLFLTTGDFLDQFSNFTIKDRAKMHQHQRAEATQLKETVFKPGVKGRQDSGQNIRQVTVQNNSEKQKEKKPGACQLTKRLSTVVVRQKQILRRSLSVQDLSAHNRVFTQKQMSWPRICCKTMVESQPKIPAESRRCCHLLRQAFTQQNAANRKSSSSGAREGGRSAFGTTANRGQHSQLLQALRHRLAPENLEKKQYQQISEYQFMIPGKAFYHCTREGMKQHLRSIYLGQPSALKLPKSARQTSWPTLCHREKQKVLSRKNSFIRAPYPSPSKVLGDSSRLCTLQTPCGLMDLAHKEQSAGDPKHCSSLEKGDECCISPAEALQESLDSENEKNVSSREDDLSVPFQEEHTGMDILFLLSDAEEEQ</sequence>
<proteinExistence type="predicted"/>
<feature type="region of interest" description="Disordered" evidence="1">
    <location>
        <begin position="159"/>
        <end position="183"/>
    </location>
</feature>
<dbReference type="Proteomes" id="UP000050525">
    <property type="component" value="Unassembled WGS sequence"/>
</dbReference>
<keyword evidence="3" id="KW-1185">Reference proteome</keyword>
<protein>
    <submittedName>
        <fullName evidence="2">Uncharacterized protein</fullName>
    </submittedName>
</protein>
<dbReference type="EMBL" id="AKHW03006215">
    <property type="protein sequence ID" value="KYO23142.1"/>
    <property type="molecule type" value="Genomic_DNA"/>
</dbReference>
<feature type="region of interest" description="Disordered" evidence="1">
    <location>
        <begin position="339"/>
        <end position="359"/>
    </location>
</feature>
<accession>A0A151MF34</accession>
<evidence type="ECO:0000256" key="1">
    <source>
        <dbReference type="SAM" id="MobiDB-lite"/>
    </source>
</evidence>
<comment type="caution">
    <text evidence="2">The sequence shown here is derived from an EMBL/GenBank/DDBJ whole genome shotgun (WGS) entry which is preliminary data.</text>
</comment>
<organism evidence="2 3">
    <name type="scientific">Alligator mississippiensis</name>
    <name type="common">American alligator</name>
    <dbReference type="NCBI Taxonomy" id="8496"/>
    <lineage>
        <taxon>Eukaryota</taxon>
        <taxon>Metazoa</taxon>
        <taxon>Chordata</taxon>
        <taxon>Craniata</taxon>
        <taxon>Vertebrata</taxon>
        <taxon>Euteleostomi</taxon>
        <taxon>Archelosauria</taxon>
        <taxon>Archosauria</taxon>
        <taxon>Crocodylia</taxon>
        <taxon>Alligatoridae</taxon>
        <taxon>Alligatorinae</taxon>
        <taxon>Alligator</taxon>
    </lineage>
</organism>
<reference evidence="2 3" key="1">
    <citation type="journal article" date="2012" name="Genome Biol.">
        <title>Sequencing three crocodilian genomes to illuminate the evolution of archosaurs and amniotes.</title>
        <authorList>
            <person name="St John J.A."/>
            <person name="Braun E.L."/>
            <person name="Isberg S.R."/>
            <person name="Miles L.G."/>
            <person name="Chong A.Y."/>
            <person name="Gongora J."/>
            <person name="Dalzell P."/>
            <person name="Moran C."/>
            <person name="Bed'hom B."/>
            <person name="Abzhanov A."/>
            <person name="Burgess S.C."/>
            <person name="Cooksey A.M."/>
            <person name="Castoe T.A."/>
            <person name="Crawford N.G."/>
            <person name="Densmore L.D."/>
            <person name="Drew J.C."/>
            <person name="Edwards S.V."/>
            <person name="Faircloth B.C."/>
            <person name="Fujita M.K."/>
            <person name="Greenwold M.J."/>
            <person name="Hoffmann F.G."/>
            <person name="Howard J.M."/>
            <person name="Iguchi T."/>
            <person name="Janes D.E."/>
            <person name="Khan S.Y."/>
            <person name="Kohno S."/>
            <person name="de Koning A.J."/>
            <person name="Lance S.L."/>
            <person name="McCarthy F.M."/>
            <person name="McCormack J.E."/>
            <person name="Merchant M.E."/>
            <person name="Peterson D.G."/>
            <person name="Pollock D.D."/>
            <person name="Pourmand N."/>
            <person name="Raney B.J."/>
            <person name="Roessler K.A."/>
            <person name="Sanford J.R."/>
            <person name="Sawyer R.H."/>
            <person name="Schmidt C.J."/>
            <person name="Triplett E.W."/>
            <person name="Tuberville T.D."/>
            <person name="Venegas-Anaya M."/>
            <person name="Howard J.T."/>
            <person name="Jarvis E.D."/>
            <person name="Guillette L.J.Jr."/>
            <person name="Glenn T.C."/>
            <person name="Green R.E."/>
            <person name="Ray D.A."/>
        </authorList>
    </citation>
    <scope>NUCLEOTIDE SEQUENCE [LARGE SCALE GENOMIC DNA]</scope>
    <source>
        <strain evidence="2">KSC_2009_1</strain>
    </source>
</reference>
<name>A0A151MF34_ALLMI</name>
<feature type="compositionally biased region" description="Basic and acidic residues" evidence="1">
    <location>
        <begin position="343"/>
        <end position="359"/>
    </location>
</feature>
<evidence type="ECO:0000313" key="2">
    <source>
        <dbReference type="EMBL" id="KYO23142.1"/>
    </source>
</evidence>
<feature type="compositionally biased region" description="Low complexity" evidence="1">
    <location>
        <begin position="166"/>
        <end position="180"/>
    </location>
</feature>
<gene>
    <name evidence="2" type="ORF">Y1Q_0005589</name>
</gene>